<evidence type="ECO:0000313" key="3">
    <source>
        <dbReference type="Proteomes" id="UP000635983"/>
    </source>
</evidence>
<organism evidence="2 3">
    <name type="scientific">Pseudomonas matsuisoli</name>
    <dbReference type="NCBI Taxonomy" id="1515666"/>
    <lineage>
        <taxon>Bacteria</taxon>
        <taxon>Pseudomonadati</taxon>
        <taxon>Pseudomonadota</taxon>
        <taxon>Gammaproteobacteria</taxon>
        <taxon>Pseudomonadales</taxon>
        <taxon>Pseudomonadaceae</taxon>
        <taxon>Pseudomonas</taxon>
    </lineage>
</organism>
<dbReference type="AlphaFoldDB" id="A0A917PWG2"/>
<accession>A0A917PWG2</accession>
<dbReference type="Proteomes" id="UP000635983">
    <property type="component" value="Unassembled WGS sequence"/>
</dbReference>
<gene>
    <name evidence="2" type="ORF">GCM10009304_22860</name>
</gene>
<reference evidence="2" key="2">
    <citation type="submission" date="2020-09" db="EMBL/GenBank/DDBJ databases">
        <authorList>
            <person name="Sun Q."/>
            <person name="Ohkuma M."/>
        </authorList>
    </citation>
    <scope>NUCLEOTIDE SEQUENCE</scope>
    <source>
        <strain evidence="2">JCM 30078</strain>
    </source>
</reference>
<proteinExistence type="predicted"/>
<evidence type="ECO:0000313" key="2">
    <source>
        <dbReference type="EMBL" id="GGJ96395.1"/>
    </source>
</evidence>
<evidence type="ECO:0000256" key="1">
    <source>
        <dbReference type="SAM" id="MobiDB-lite"/>
    </source>
</evidence>
<name>A0A917PWG2_9PSED</name>
<feature type="region of interest" description="Disordered" evidence="1">
    <location>
        <begin position="1"/>
        <end position="30"/>
    </location>
</feature>
<reference evidence="2" key="1">
    <citation type="journal article" date="2014" name="Int. J. Syst. Evol. Microbiol.">
        <title>Complete genome sequence of Corynebacterium casei LMG S-19264T (=DSM 44701T), isolated from a smear-ripened cheese.</title>
        <authorList>
            <consortium name="US DOE Joint Genome Institute (JGI-PGF)"/>
            <person name="Walter F."/>
            <person name="Albersmeier A."/>
            <person name="Kalinowski J."/>
            <person name="Ruckert C."/>
        </authorList>
    </citation>
    <scope>NUCLEOTIDE SEQUENCE</scope>
    <source>
        <strain evidence="2">JCM 30078</strain>
    </source>
</reference>
<sequence length="62" mass="6877">MIASEGADEDTGNDPFDLQVAPKSEEGSQQNRHFAFEEGAEYDGGVACLLEKLFEHGYDRVR</sequence>
<feature type="compositionally biased region" description="Acidic residues" evidence="1">
    <location>
        <begin position="1"/>
        <end position="12"/>
    </location>
</feature>
<dbReference type="EMBL" id="BMPO01000004">
    <property type="protein sequence ID" value="GGJ96395.1"/>
    <property type="molecule type" value="Genomic_DNA"/>
</dbReference>
<comment type="caution">
    <text evidence="2">The sequence shown here is derived from an EMBL/GenBank/DDBJ whole genome shotgun (WGS) entry which is preliminary data.</text>
</comment>
<protein>
    <submittedName>
        <fullName evidence="2">Uncharacterized protein</fullName>
    </submittedName>
</protein>
<keyword evidence="3" id="KW-1185">Reference proteome</keyword>